<dbReference type="PROSITE" id="PS00531">
    <property type="entry name" value="RNASE_T2_2"/>
    <property type="match status" value="1"/>
</dbReference>
<feature type="compositionally biased region" description="Polar residues" evidence="3">
    <location>
        <begin position="326"/>
        <end position="343"/>
    </location>
</feature>
<dbReference type="GO" id="GO:0005576">
    <property type="term" value="C:extracellular region"/>
    <property type="evidence" value="ECO:0007669"/>
    <property type="project" value="TreeGrafter"/>
</dbReference>
<comment type="caution">
    <text evidence="4">The sequence shown here is derived from an EMBL/GenBank/DDBJ whole genome shotgun (WGS) entry which is preliminary data.</text>
</comment>
<dbReference type="GO" id="GO:0006401">
    <property type="term" value="P:RNA catabolic process"/>
    <property type="evidence" value="ECO:0007669"/>
    <property type="project" value="TreeGrafter"/>
</dbReference>
<dbReference type="OrthoDB" id="435754at2759"/>
<dbReference type="PANTHER" id="PTHR11240">
    <property type="entry name" value="RIBONUCLEASE T2"/>
    <property type="match status" value="1"/>
</dbReference>
<evidence type="ECO:0000313" key="4">
    <source>
        <dbReference type="EMBL" id="CAE7864369.1"/>
    </source>
</evidence>
<dbReference type="AlphaFoldDB" id="A0A813AFA8"/>
<feature type="compositionally biased region" description="Basic and acidic residues" evidence="3">
    <location>
        <begin position="273"/>
        <end position="283"/>
    </location>
</feature>
<dbReference type="PROSITE" id="PS00530">
    <property type="entry name" value="RNASE_T2_1"/>
    <property type="match status" value="1"/>
</dbReference>
<dbReference type="InterPro" id="IPR018188">
    <property type="entry name" value="RNase_T2_His_AS_1"/>
</dbReference>
<dbReference type="GO" id="GO:0033897">
    <property type="term" value="F:ribonuclease T2 activity"/>
    <property type="evidence" value="ECO:0007669"/>
    <property type="project" value="InterPro"/>
</dbReference>
<dbReference type="PANTHER" id="PTHR11240:SF22">
    <property type="entry name" value="RIBONUCLEASE T2"/>
    <property type="match status" value="1"/>
</dbReference>
<evidence type="ECO:0000313" key="5">
    <source>
        <dbReference type="Proteomes" id="UP000601435"/>
    </source>
</evidence>
<name>A0A813AFA8_9DINO</name>
<evidence type="ECO:0000256" key="1">
    <source>
        <dbReference type="ARBA" id="ARBA00007469"/>
    </source>
</evidence>
<organism evidence="4 5">
    <name type="scientific">Symbiodinium necroappetens</name>
    <dbReference type="NCBI Taxonomy" id="1628268"/>
    <lineage>
        <taxon>Eukaryota</taxon>
        <taxon>Sar</taxon>
        <taxon>Alveolata</taxon>
        <taxon>Dinophyceae</taxon>
        <taxon>Suessiales</taxon>
        <taxon>Symbiodiniaceae</taxon>
        <taxon>Symbiodinium</taxon>
    </lineage>
</organism>
<dbReference type="Proteomes" id="UP000601435">
    <property type="component" value="Unassembled WGS sequence"/>
</dbReference>
<dbReference type="InterPro" id="IPR033130">
    <property type="entry name" value="RNase_T2_His_AS_2"/>
</dbReference>
<proteinExistence type="inferred from homology"/>
<feature type="region of interest" description="Disordered" evidence="3">
    <location>
        <begin position="261"/>
        <end position="283"/>
    </location>
</feature>
<feature type="non-terminal residue" evidence="4">
    <location>
        <position position="662"/>
    </location>
</feature>
<evidence type="ECO:0000256" key="3">
    <source>
        <dbReference type="SAM" id="MobiDB-lite"/>
    </source>
</evidence>
<dbReference type="Gene3D" id="3.90.730.10">
    <property type="entry name" value="Ribonuclease T2-like"/>
    <property type="match status" value="1"/>
</dbReference>
<dbReference type="GO" id="GO:0003723">
    <property type="term" value="F:RNA binding"/>
    <property type="evidence" value="ECO:0007669"/>
    <property type="project" value="InterPro"/>
</dbReference>
<dbReference type="SUPFAM" id="SSF55895">
    <property type="entry name" value="Ribonuclease Rh-like"/>
    <property type="match status" value="1"/>
</dbReference>
<dbReference type="InterPro" id="IPR036430">
    <property type="entry name" value="RNase_T2-like_sf"/>
</dbReference>
<dbReference type="Pfam" id="PF00445">
    <property type="entry name" value="Ribonuclease_T2"/>
    <property type="match status" value="1"/>
</dbReference>
<reference evidence="4" key="1">
    <citation type="submission" date="2021-02" db="EMBL/GenBank/DDBJ databases">
        <authorList>
            <person name="Dougan E. K."/>
            <person name="Rhodes N."/>
            <person name="Thang M."/>
            <person name="Chan C."/>
        </authorList>
    </citation>
    <scope>NUCLEOTIDE SEQUENCE</scope>
</reference>
<feature type="region of interest" description="Disordered" evidence="3">
    <location>
        <begin position="305"/>
        <end position="343"/>
    </location>
</feature>
<comment type="similarity">
    <text evidence="1 2">Belongs to the RNase T2 family.</text>
</comment>
<gene>
    <name evidence="4" type="ORF">SNEC2469_LOCUS27518</name>
</gene>
<evidence type="ECO:0000256" key="2">
    <source>
        <dbReference type="RuleBase" id="RU004328"/>
    </source>
</evidence>
<keyword evidence="5" id="KW-1185">Reference proteome</keyword>
<accession>A0A813AFA8</accession>
<feature type="region of interest" description="Disordered" evidence="3">
    <location>
        <begin position="38"/>
        <end position="60"/>
    </location>
</feature>
<dbReference type="InterPro" id="IPR001568">
    <property type="entry name" value="RNase_T2-like"/>
</dbReference>
<protein>
    <submittedName>
        <fullName evidence="4">Uncharacterized protein</fullName>
    </submittedName>
</protein>
<dbReference type="EMBL" id="CAJNJA010058064">
    <property type="protein sequence ID" value="CAE7864369.1"/>
    <property type="molecule type" value="Genomic_DNA"/>
</dbReference>
<feature type="compositionally biased region" description="Basic and acidic residues" evidence="3">
    <location>
        <begin position="38"/>
        <end position="47"/>
    </location>
</feature>
<feature type="region of interest" description="Disordered" evidence="3">
    <location>
        <begin position="453"/>
        <end position="489"/>
    </location>
</feature>
<sequence length="662" mass="71676">PCTPDLCSPGDVDIGTACQGSNDRYLRCERSCIVRAERPRASGERPPQRRGSVITCSDDFTGHSGDQRHVVQRSLEWTASADHLLVVDLWGGGGGGTGSVIKRQQTKDIEVTVNVTGFGGQFRAPSGVYHLDADSAGNVRYVSPGDVYHLGRGDNCVNAERPCWGIRLNPEHFKSSNIQRPILTPVAELDWPSHELPLGRRDWSFFDTWTGRYGGQGRTQGLVEVKRLATSYGVCGGSGGGGAHARALVEVRAGRTYRIEAGRGGRSGAGGRGAERGHSSRMLEKSDLGEWHVLAEASGGVGAGSFDDKSQFSPGGQGGVAPNLKAHTSTASGHQGQPSRSRLQFSETILSPDALQTLPHRLYDDSMDLTCQNALRSNFIPPPPPPFVCRDPVPSEYYKPLPPVCMVQNARRPVAQNVDWDYFVSCDVRCVGTEWPSSPSGASAASATGLAEQMRAGQGGNGSCPQKRASSSKASLENRPGNDGKDGLGIVRHCRREGAYTLALQRCEGSSSWTIHGLWPRGVRDCANTALDVSTLSGLQPQLVSQWPSCLPSSEAEAFWQHEWQKHGACFSSSPVHYFQLTLRLFDRHSHACANFTSRDCRLCLLERTMESLLSGYLWVSGLGSFEFGFCLRLRKGFMSLVFRLPGMGSPVHFSKAQNSAL</sequence>